<feature type="transmembrane region" description="Helical" evidence="2">
    <location>
        <begin position="667"/>
        <end position="688"/>
    </location>
</feature>
<keyword evidence="2" id="KW-1133">Transmembrane helix</keyword>
<feature type="signal peptide" evidence="3">
    <location>
        <begin position="1"/>
        <end position="27"/>
    </location>
</feature>
<dbReference type="InterPro" id="IPR013106">
    <property type="entry name" value="Ig_V-set"/>
</dbReference>
<dbReference type="InterPro" id="IPR003598">
    <property type="entry name" value="Ig_sub2"/>
</dbReference>
<dbReference type="CDD" id="cd00096">
    <property type="entry name" value="Ig"/>
    <property type="match status" value="3"/>
</dbReference>
<feature type="chain" id="PRO_5025431827" description="Ig-like domain-containing protein" evidence="3">
    <location>
        <begin position="28"/>
        <end position="797"/>
    </location>
</feature>
<dbReference type="AlphaFoldDB" id="A0A6A5FRF2"/>
<organism evidence="5 6">
    <name type="scientific">Perca fluviatilis</name>
    <name type="common">European perch</name>
    <dbReference type="NCBI Taxonomy" id="8168"/>
    <lineage>
        <taxon>Eukaryota</taxon>
        <taxon>Metazoa</taxon>
        <taxon>Chordata</taxon>
        <taxon>Craniata</taxon>
        <taxon>Vertebrata</taxon>
        <taxon>Euteleostomi</taxon>
        <taxon>Actinopterygii</taxon>
        <taxon>Neopterygii</taxon>
        <taxon>Teleostei</taxon>
        <taxon>Neoteleostei</taxon>
        <taxon>Acanthomorphata</taxon>
        <taxon>Eupercaria</taxon>
        <taxon>Perciformes</taxon>
        <taxon>Percoidei</taxon>
        <taxon>Percidae</taxon>
        <taxon>Percinae</taxon>
        <taxon>Perca</taxon>
    </lineage>
</organism>
<evidence type="ECO:0000313" key="6">
    <source>
        <dbReference type="Proteomes" id="UP000465112"/>
    </source>
</evidence>
<gene>
    <name evidence="5" type="ORF">PFLUV_G00003090</name>
</gene>
<keyword evidence="2" id="KW-0812">Transmembrane</keyword>
<evidence type="ECO:0000259" key="4">
    <source>
        <dbReference type="PROSITE" id="PS50835"/>
    </source>
</evidence>
<proteinExistence type="predicted"/>
<feature type="domain" description="Ig-like" evidence="4">
    <location>
        <begin position="131"/>
        <end position="202"/>
    </location>
</feature>
<dbReference type="Pfam" id="PF07686">
    <property type="entry name" value="V-set"/>
    <property type="match status" value="1"/>
</dbReference>
<keyword evidence="2" id="KW-0472">Membrane</keyword>
<protein>
    <recommendedName>
        <fullName evidence="4">Ig-like domain-containing protein</fullName>
    </recommendedName>
</protein>
<feature type="domain" description="Ig-like" evidence="4">
    <location>
        <begin position="493"/>
        <end position="570"/>
    </location>
</feature>
<sequence length="797" mass="88948">MRGAAMSLPAAACGFVLFLLSLQVIQGQNNWGVTYTSTQICAVKGSTVEIHCSYTYPSRINATVARTFWFTKLQDKEPVDLRTDSKYLGRVQYSCHEKSCTLRISDLRESDSVVYKFMFTTNHGGKYSGSPGVSLSVRGLQVQIRGSRSCFSKTCTWAELKCHSSCSLPGRSSYLWYKNGEKINKETSSYSDYFYPPDSYSCALNAYKDPPSPSVCGHGHSCNTVMYTDRSVCAFKGSSVDISCMYSSYESITSKFWFSPERSRRWQNPSQPEDLSTDSQYTGRVHVETERGRSTLRISDLRESDSAEYHFKFKTPNFEWRSSLPGTTLTVTDQDLQVQVIWSSTGPKLICHSSCLTDRSSFLWYKNGTMIQGERSPSYGGQVDPADSYSCSYQKYRSTPVYAPKPFSVSRTPPGDIMKNDSVTLTCSSDANPEAKYTWYKGNQKLLIEEPQLVFSSIQPSDSGQYYCSAQNELGRRTSEAVFINVNYAPMLPSVSVSPSAEIVEGSSVTLTCSSDANPAANYTWYKENQILLQGPESIYHFTSISSEDRGNYHCKSENEFGRTNSTSLLLDVQYGPKLPSVSVSPSAEIVEGSSVTLTCSSDANPAANYTWYKENEDSPKASGQIFTITDFRAEHSGKYYCEAQNRRGRQNSTLHLIVVAGAWKSAATGTITAVLLVILLLAAFLWIRRKKKSVTQQSKGGERLDNRAQINMGTAATQRQPTEQEDDLNYSIISFPQNQEDALYSNIRPPQPRRHTEEQDDGVDYTTVKTENASSAPGTRRQDDFALYSTVNKTQH</sequence>
<dbReference type="SUPFAM" id="SSF48726">
    <property type="entry name" value="Immunoglobulin"/>
    <property type="match status" value="5"/>
</dbReference>
<feature type="domain" description="Ig-like" evidence="4">
    <location>
        <begin position="580"/>
        <end position="658"/>
    </location>
</feature>
<keyword evidence="6" id="KW-1185">Reference proteome</keyword>
<evidence type="ECO:0000256" key="2">
    <source>
        <dbReference type="SAM" id="Phobius"/>
    </source>
</evidence>
<dbReference type="InterPro" id="IPR036179">
    <property type="entry name" value="Ig-like_dom_sf"/>
</dbReference>
<dbReference type="InterPro" id="IPR003599">
    <property type="entry name" value="Ig_sub"/>
</dbReference>
<keyword evidence="3" id="KW-0732">Signal</keyword>
<name>A0A6A5FRF2_PERFL</name>
<evidence type="ECO:0000256" key="3">
    <source>
        <dbReference type="SAM" id="SignalP"/>
    </source>
</evidence>
<evidence type="ECO:0000256" key="1">
    <source>
        <dbReference type="SAM" id="MobiDB-lite"/>
    </source>
</evidence>
<dbReference type="Proteomes" id="UP000465112">
    <property type="component" value="Chromosome 1"/>
</dbReference>
<feature type="compositionally biased region" description="Polar residues" evidence="1">
    <location>
        <begin position="768"/>
        <end position="778"/>
    </location>
</feature>
<dbReference type="Pfam" id="PF13895">
    <property type="entry name" value="Ig_2"/>
    <property type="match status" value="3"/>
</dbReference>
<feature type="compositionally biased region" description="Polar residues" evidence="1">
    <location>
        <begin position="709"/>
        <end position="722"/>
    </location>
</feature>
<feature type="domain" description="Ig-like" evidence="4">
    <location>
        <begin position="213"/>
        <end position="332"/>
    </location>
</feature>
<dbReference type="SMART" id="SM00408">
    <property type="entry name" value="IGc2"/>
    <property type="match status" value="3"/>
</dbReference>
<accession>A0A6A5FRF2</accession>
<dbReference type="PROSITE" id="PS50835">
    <property type="entry name" value="IG_LIKE"/>
    <property type="match status" value="5"/>
</dbReference>
<dbReference type="SMART" id="SM00409">
    <property type="entry name" value="IG"/>
    <property type="match status" value="5"/>
</dbReference>
<dbReference type="EMBL" id="VHII01000001">
    <property type="protein sequence ID" value="KAF1394632.1"/>
    <property type="molecule type" value="Genomic_DNA"/>
</dbReference>
<dbReference type="Gene3D" id="2.60.40.10">
    <property type="entry name" value="Immunoglobulins"/>
    <property type="match status" value="5"/>
</dbReference>
<comment type="caution">
    <text evidence="5">The sequence shown here is derived from an EMBL/GenBank/DDBJ whole genome shotgun (WGS) entry which is preliminary data.</text>
</comment>
<dbReference type="InterPro" id="IPR007110">
    <property type="entry name" value="Ig-like_dom"/>
</dbReference>
<reference evidence="5 6" key="1">
    <citation type="submission" date="2019-06" db="EMBL/GenBank/DDBJ databases">
        <title>A chromosome-scale genome assembly of the European perch, Perca fluviatilis.</title>
        <authorList>
            <person name="Roques C."/>
            <person name="Zahm M."/>
            <person name="Cabau C."/>
            <person name="Klopp C."/>
            <person name="Bouchez O."/>
            <person name="Donnadieu C."/>
            <person name="Kuhl H."/>
            <person name="Gislard M."/>
            <person name="Guendouz S."/>
            <person name="Journot L."/>
            <person name="Haffray P."/>
            <person name="Bestin A."/>
            <person name="Morvezen R."/>
            <person name="Feron R."/>
            <person name="Wen M."/>
            <person name="Jouanno E."/>
            <person name="Herpin A."/>
            <person name="Schartl M."/>
            <person name="Postlethwait J."/>
            <person name="Schaerlinger B."/>
            <person name="Chardard D."/>
            <person name="Lecocq T."/>
            <person name="Poncet C."/>
            <person name="Jaffrelo L."/>
            <person name="Lampietro C."/>
            <person name="Guiguen Y."/>
        </authorList>
    </citation>
    <scope>NUCLEOTIDE SEQUENCE [LARGE SCALE GENOMIC DNA]</scope>
    <source>
        <tissue evidence="5">Blood</tissue>
    </source>
</reference>
<evidence type="ECO:0000313" key="5">
    <source>
        <dbReference type="EMBL" id="KAF1394632.1"/>
    </source>
</evidence>
<feature type="region of interest" description="Disordered" evidence="1">
    <location>
        <begin position="697"/>
        <end position="725"/>
    </location>
</feature>
<dbReference type="InterPro" id="IPR013783">
    <property type="entry name" value="Ig-like_fold"/>
</dbReference>
<dbReference type="PANTHER" id="PTHR46013">
    <property type="entry name" value="VASCULAR CELL ADHESION MOLECULE 1"/>
    <property type="match status" value="1"/>
</dbReference>
<dbReference type="PANTHER" id="PTHR46013:SF4">
    <property type="entry name" value="B-CELL RECEPTOR CD22-RELATED"/>
    <property type="match status" value="1"/>
</dbReference>
<feature type="region of interest" description="Disordered" evidence="1">
    <location>
        <begin position="742"/>
        <end position="797"/>
    </location>
</feature>
<feature type="domain" description="Ig-like" evidence="4">
    <location>
        <begin position="400"/>
        <end position="484"/>
    </location>
</feature>